<comment type="caution">
    <text evidence="3">The sequence shown here is derived from an EMBL/GenBank/DDBJ whole genome shotgun (WGS) entry which is preliminary data.</text>
</comment>
<reference evidence="3" key="1">
    <citation type="submission" date="2023-03" db="EMBL/GenBank/DDBJ databases">
        <title>Massive genome expansion in bonnet fungi (Mycena s.s.) driven by repeated elements and novel gene families across ecological guilds.</title>
        <authorList>
            <consortium name="Lawrence Berkeley National Laboratory"/>
            <person name="Harder C.B."/>
            <person name="Miyauchi S."/>
            <person name="Viragh M."/>
            <person name="Kuo A."/>
            <person name="Thoen E."/>
            <person name="Andreopoulos B."/>
            <person name="Lu D."/>
            <person name="Skrede I."/>
            <person name="Drula E."/>
            <person name="Henrissat B."/>
            <person name="Morin E."/>
            <person name="Kohler A."/>
            <person name="Barry K."/>
            <person name="LaButti K."/>
            <person name="Morin E."/>
            <person name="Salamov A."/>
            <person name="Lipzen A."/>
            <person name="Mereny Z."/>
            <person name="Hegedus B."/>
            <person name="Baldrian P."/>
            <person name="Stursova M."/>
            <person name="Weitz H."/>
            <person name="Taylor A."/>
            <person name="Grigoriev I.V."/>
            <person name="Nagy L.G."/>
            <person name="Martin F."/>
            <person name="Kauserud H."/>
        </authorList>
    </citation>
    <scope>NUCLEOTIDE SEQUENCE</scope>
    <source>
        <strain evidence="3">CBHHK182m</strain>
    </source>
</reference>
<dbReference type="GO" id="GO:0080019">
    <property type="term" value="F:alcohol-forming very long-chain fatty acyl-CoA reductase activity"/>
    <property type="evidence" value="ECO:0007669"/>
    <property type="project" value="InterPro"/>
</dbReference>
<comment type="catalytic activity">
    <reaction evidence="1">
        <text>a long-chain fatty acyl-CoA + 2 NADPH + 2 H(+) = a long-chain primary fatty alcohol + 2 NADP(+) + CoA</text>
        <dbReference type="Rhea" id="RHEA:52716"/>
        <dbReference type="ChEBI" id="CHEBI:15378"/>
        <dbReference type="ChEBI" id="CHEBI:57287"/>
        <dbReference type="ChEBI" id="CHEBI:57783"/>
        <dbReference type="ChEBI" id="CHEBI:58349"/>
        <dbReference type="ChEBI" id="CHEBI:77396"/>
        <dbReference type="ChEBI" id="CHEBI:83139"/>
        <dbReference type="EC" id="1.2.1.84"/>
    </reaction>
</comment>
<evidence type="ECO:0000259" key="2">
    <source>
        <dbReference type="Pfam" id="PF07993"/>
    </source>
</evidence>
<proteinExistence type="inferred from homology"/>
<feature type="domain" description="Thioester reductase (TE)" evidence="2">
    <location>
        <begin position="2"/>
        <end position="188"/>
    </location>
</feature>
<dbReference type="Gene3D" id="3.40.50.720">
    <property type="entry name" value="NAD(P)-binding Rossmann-like Domain"/>
    <property type="match status" value="1"/>
</dbReference>
<dbReference type="GO" id="GO:0035336">
    <property type="term" value="P:long-chain fatty-acyl-CoA metabolic process"/>
    <property type="evidence" value="ECO:0007669"/>
    <property type="project" value="TreeGrafter"/>
</dbReference>
<dbReference type="EC" id="1.2.1.84" evidence="1"/>
<dbReference type="SUPFAM" id="SSF51735">
    <property type="entry name" value="NAD(P)-binding Rossmann-fold domains"/>
    <property type="match status" value="1"/>
</dbReference>
<dbReference type="GO" id="GO:0102965">
    <property type="term" value="F:alcohol-forming long-chain fatty acyl-CoA reductase activity"/>
    <property type="evidence" value="ECO:0007669"/>
    <property type="project" value="UniProtKB-EC"/>
</dbReference>
<sequence length="257" mass="28653">MADKVTLVIHAAANISLKAPLQQAIYNNCLPTLRLAELAVSRFTRLSTFAYVSSAYANCFLPDGKVEEKIYEVGNVEHQLAEILATGSLYPGSVPHWIWPYTCAKHMTERLLMSRHPTLPLLILRPTCIAPAISEPHPYYARAGSCPLSTYIREYMKAPDSGVIHVSPRHRPGSNIVDEIPVDLVANLLLLHLDRATNGIVHASSQSYVPRSIAQLHHTIATHMPVLHPSYSATFRYETDVRTDEGLYNEFWGIMAL</sequence>
<accession>A0AAD7I3M5</accession>
<name>A0AAD7I3M5_9AGAR</name>
<dbReference type="InterPro" id="IPR036291">
    <property type="entry name" value="NAD(P)-bd_dom_sf"/>
</dbReference>
<dbReference type="GO" id="GO:0005777">
    <property type="term" value="C:peroxisome"/>
    <property type="evidence" value="ECO:0007669"/>
    <property type="project" value="TreeGrafter"/>
</dbReference>
<dbReference type="PANTHER" id="PTHR11011">
    <property type="entry name" value="MALE STERILITY PROTEIN 2-RELATED"/>
    <property type="match status" value="1"/>
</dbReference>
<evidence type="ECO:0000313" key="3">
    <source>
        <dbReference type="EMBL" id="KAJ7734427.1"/>
    </source>
</evidence>
<comment type="similarity">
    <text evidence="1">Belongs to the fatty acyl-CoA reductase family.</text>
</comment>
<dbReference type="EMBL" id="JARKIB010000132">
    <property type="protein sequence ID" value="KAJ7734427.1"/>
    <property type="molecule type" value="Genomic_DNA"/>
</dbReference>
<dbReference type="InterPro" id="IPR026055">
    <property type="entry name" value="FAR"/>
</dbReference>
<keyword evidence="4" id="KW-1185">Reference proteome</keyword>
<keyword evidence="1" id="KW-0521">NADP</keyword>
<dbReference type="PANTHER" id="PTHR11011:SF45">
    <property type="entry name" value="FATTY ACYL-COA REDUCTASE CG8306-RELATED"/>
    <property type="match status" value="1"/>
</dbReference>
<gene>
    <name evidence="3" type="ORF">B0H16DRAFT_1731775</name>
</gene>
<evidence type="ECO:0000256" key="1">
    <source>
        <dbReference type="RuleBase" id="RU363097"/>
    </source>
</evidence>
<keyword evidence="1" id="KW-0443">Lipid metabolism</keyword>
<keyword evidence="1" id="KW-0560">Oxidoreductase</keyword>
<dbReference type="InterPro" id="IPR013120">
    <property type="entry name" value="FAR_NAD-bd"/>
</dbReference>
<dbReference type="Pfam" id="PF07993">
    <property type="entry name" value="NAD_binding_4"/>
    <property type="match status" value="1"/>
</dbReference>
<dbReference type="Proteomes" id="UP001215598">
    <property type="component" value="Unassembled WGS sequence"/>
</dbReference>
<protein>
    <recommendedName>
        <fullName evidence="1">Fatty acyl-CoA reductase</fullName>
        <ecNumber evidence="1">1.2.1.84</ecNumber>
    </recommendedName>
</protein>
<comment type="function">
    <text evidence="1">Catalyzes the reduction of fatty acyl-CoA to fatty alcohols.</text>
</comment>
<organism evidence="3 4">
    <name type="scientific">Mycena metata</name>
    <dbReference type="NCBI Taxonomy" id="1033252"/>
    <lineage>
        <taxon>Eukaryota</taxon>
        <taxon>Fungi</taxon>
        <taxon>Dikarya</taxon>
        <taxon>Basidiomycota</taxon>
        <taxon>Agaricomycotina</taxon>
        <taxon>Agaricomycetes</taxon>
        <taxon>Agaricomycetidae</taxon>
        <taxon>Agaricales</taxon>
        <taxon>Marasmiineae</taxon>
        <taxon>Mycenaceae</taxon>
        <taxon>Mycena</taxon>
    </lineage>
</organism>
<evidence type="ECO:0000313" key="4">
    <source>
        <dbReference type="Proteomes" id="UP001215598"/>
    </source>
</evidence>
<keyword evidence="1" id="KW-0444">Lipid biosynthesis</keyword>
<dbReference type="AlphaFoldDB" id="A0AAD7I3M5"/>